<evidence type="ECO:0000256" key="1">
    <source>
        <dbReference type="SAM" id="SignalP"/>
    </source>
</evidence>
<name>H8ZAQ0_NEMA1</name>
<reference evidence="3" key="2">
    <citation type="submission" date="2012-10" db="EMBL/GenBank/DDBJ databases">
        <authorList>
            <consortium name="The Broad Institute Genome Sequencing Platform"/>
            <consortium name="The Broad Institute Genome Sequencing Center for Infectious Disease"/>
            <person name="Cuomo C."/>
            <person name="Troemel E."/>
            <person name="Walker B."/>
            <person name="Young S.K."/>
            <person name="Zeng Q."/>
            <person name="Gargeya S."/>
            <person name="Fitzgerald M."/>
            <person name="Haas B."/>
            <person name="Abouelleil A."/>
            <person name="Alvarado L."/>
            <person name="Arachchi H.M."/>
            <person name="Berlin A.M."/>
            <person name="Chapman S.B."/>
            <person name="Goldberg J."/>
            <person name="Griggs A."/>
            <person name="Gujja S."/>
            <person name="Hansen M."/>
            <person name="Howarth C."/>
            <person name="Imamovic A."/>
            <person name="Larimer J."/>
            <person name="McCowan C."/>
            <person name="Murphy C."/>
            <person name="Neiman D."/>
            <person name="Pearson M."/>
            <person name="Priest M."/>
            <person name="Roberts A."/>
            <person name="Saif S."/>
            <person name="Shea T."/>
            <person name="Sisk P."/>
            <person name="Sykes S."/>
            <person name="Wortman J."/>
            <person name="Nusbaum C."/>
            <person name="Birren B."/>
        </authorList>
    </citation>
    <scope>NUCLEOTIDE SEQUENCE</scope>
    <source>
        <strain evidence="3">ERTm6</strain>
    </source>
</reference>
<dbReference type="AlphaFoldDB" id="H8ZAQ0"/>
<dbReference type="Proteomes" id="UP000054524">
    <property type="component" value="Unassembled WGS sequence"/>
</dbReference>
<accession>A0A086J2K9</accession>
<feature type="signal peptide" evidence="1">
    <location>
        <begin position="1"/>
        <end position="16"/>
    </location>
</feature>
<reference evidence="2" key="1">
    <citation type="submission" date="2011-03" db="EMBL/GenBank/DDBJ databases">
        <title>The Genome Sequence of Nematocida sp1 strain ERTm2.</title>
        <authorList>
            <consortium name="The Broad Institute Genome Sequencing Platform"/>
            <consortium name="The Broad Institute Genome Sequencing Center for Infectious Disease"/>
            <person name="Cuomo C."/>
            <person name="Troemel E."/>
            <person name="Young S.K."/>
            <person name="Zeng Q."/>
            <person name="Gargeya S."/>
            <person name="Fitzgerald M."/>
            <person name="Haas B."/>
            <person name="Abouelleil A."/>
            <person name="Alvarado L."/>
            <person name="Arachchi H.M."/>
            <person name="Berlin A."/>
            <person name="Brown A."/>
            <person name="Chapman S.B."/>
            <person name="Chen Z."/>
            <person name="Dunbar C."/>
            <person name="Freedman E."/>
            <person name="Gearin G."/>
            <person name="Gellesch M."/>
            <person name="Goldberg J."/>
            <person name="Griggs A."/>
            <person name="Gujja S."/>
            <person name="Heilman E.R."/>
            <person name="Heiman D."/>
            <person name="Howarth C."/>
            <person name="Larson L."/>
            <person name="Lui A."/>
            <person name="MacDonald P.J.P."/>
            <person name="Mehta T."/>
            <person name="Montmayeur A."/>
            <person name="Murphy C."/>
            <person name="Neiman D."/>
            <person name="Pearson M."/>
            <person name="Priest M."/>
            <person name="Roberts A."/>
            <person name="Saif S."/>
            <person name="Shea T."/>
            <person name="Shenoy N."/>
            <person name="Sisk P."/>
            <person name="Stolte C."/>
            <person name="Sykes S."/>
            <person name="White J."/>
            <person name="Yandava C."/>
            <person name="Wortman J."/>
            <person name="Nusbaum C."/>
            <person name="Birren B."/>
        </authorList>
    </citation>
    <scope>NUCLEOTIDE SEQUENCE</scope>
    <source>
        <strain evidence="2">ERTm2</strain>
    </source>
</reference>
<dbReference type="OrthoDB" id="2194397at2759"/>
<protein>
    <submittedName>
        <fullName evidence="2">Uncharacterized protein</fullName>
    </submittedName>
</protein>
<organism evidence="2">
    <name type="scientific">Nematocida ausubeli (strain ATCC PRA-371 / ERTm2)</name>
    <name type="common">Nematode killer fungus</name>
    <dbReference type="NCBI Taxonomy" id="1913371"/>
    <lineage>
        <taxon>Eukaryota</taxon>
        <taxon>Fungi</taxon>
        <taxon>Fungi incertae sedis</taxon>
        <taxon>Microsporidia</taxon>
        <taxon>Nematocida</taxon>
    </lineage>
</organism>
<evidence type="ECO:0000313" key="2">
    <source>
        <dbReference type="EMBL" id="EHY65953.1"/>
    </source>
</evidence>
<dbReference type="HOGENOM" id="CLU_1595007_0_0_1"/>
<dbReference type="EMBL" id="JH604634">
    <property type="protein sequence ID" value="EHY65953.1"/>
    <property type="molecule type" value="Genomic_DNA"/>
</dbReference>
<dbReference type="Proteomes" id="UP000005622">
    <property type="component" value="Unassembled WGS sequence"/>
</dbReference>
<accession>H8ZAQ0</accession>
<keyword evidence="4" id="KW-1185">Reference proteome</keyword>
<reference evidence="3 4" key="3">
    <citation type="journal article" date="2014" name="Genome Announc.">
        <title>Genome Sequence of the Microsporidian Species Nematocida sp1 Strain ERTm6 (ATCC PRA-372).</title>
        <authorList>
            <person name="Bakowski M.A."/>
            <person name="Priest M."/>
            <person name="Young S."/>
            <person name="Cuomo C.A."/>
            <person name="Troemel E.R."/>
        </authorList>
    </citation>
    <scope>NUCLEOTIDE SEQUENCE [LARGE SCALE GENOMIC DNA]</scope>
    <source>
        <strain evidence="3 4">ERTm6</strain>
    </source>
</reference>
<proteinExistence type="predicted"/>
<feature type="chain" id="PRO_5040662693" evidence="1">
    <location>
        <begin position="17"/>
        <end position="167"/>
    </location>
</feature>
<evidence type="ECO:0000313" key="3">
    <source>
        <dbReference type="EMBL" id="KFG26377.1"/>
    </source>
</evidence>
<dbReference type="EMBL" id="AKIJ01000003">
    <property type="protein sequence ID" value="KFG26377.1"/>
    <property type="molecule type" value="Genomic_DNA"/>
</dbReference>
<keyword evidence="1" id="KW-0732">Signal</keyword>
<gene>
    <name evidence="2" type="ORF">NERG_00649</name>
    <name evidence="3" type="ORF">NESG_01499</name>
</gene>
<sequence length="167" mass="19597">MFTFIAIGLLIPLCVAFYIRRTRKEMKIEMLSYDNKYLKEYLDLPSESTQLDQYKVLAKASIYLIEKESEIEDESKMIYSLFYSRMISSTLWNHLKKIKEELNLDKITVEAELGRFSKIDKSSADIITAEKYKKSVVDAPCKEKMTGYISESARDKLYLRLKEKESL</sequence>
<evidence type="ECO:0000313" key="4">
    <source>
        <dbReference type="Proteomes" id="UP000054524"/>
    </source>
</evidence>